<protein>
    <submittedName>
        <fullName evidence="1">Alpha/beta hydrolase family protein</fullName>
    </submittedName>
</protein>
<dbReference type="EMBL" id="CP109109">
    <property type="protein sequence ID" value="WSB99290.1"/>
    <property type="molecule type" value="Genomic_DNA"/>
</dbReference>
<organism evidence="1 2">
    <name type="scientific">Streptomyces scopuliridis</name>
    <dbReference type="NCBI Taxonomy" id="452529"/>
    <lineage>
        <taxon>Bacteria</taxon>
        <taxon>Bacillati</taxon>
        <taxon>Actinomycetota</taxon>
        <taxon>Actinomycetes</taxon>
        <taxon>Kitasatosporales</taxon>
        <taxon>Streptomycetaceae</taxon>
        <taxon>Streptomyces</taxon>
    </lineage>
</organism>
<gene>
    <name evidence="1" type="ORF">OG835_21290</name>
</gene>
<dbReference type="Proteomes" id="UP001348369">
    <property type="component" value="Chromosome"/>
</dbReference>
<name>A0ACD4ZLF3_9ACTN</name>
<reference evidence="1" key="1">
    <citation type="submission" date="2022-10" db="EMBL/GenBank/DDBJ databases">
        <title>The complete genomes of actinobacterial strains from the NBC collection.</title>
        <authorList>
            <person name="Joergensen T.S."/>
            <person name="Alvarez Arevalo M."/>
            <person name="Sterndorff E.B."/>
            <person name="Faurdal D."/>
            <person name="Vuksanovic O."/>
            <person name="Mourched A.-S."/>
            <person name="Charusanti P."/>
            <person name="Shaw S."/>
            <person name="Blin K."/>
            <person name="Weber T."/>
        </authorList>
    </citation>
    <scope>NUCLEOTIDE SEQUENCE</scope>
    <source>
        <strain evidence="1">NBC 01771</strain>
    </source>
</reference>
<evidence type="ECO:0000313" key="2">
    <source>
        <dbReference type="Proteomes" id="UP001348369"/>
    </source>
</evidence>
<keyword evidence="2" id="KW-1185">Reference proteome</keyword>
<proteinExistence type="predicted"/>
<keyword evidence="1" id="KW-0378">Hydrolase</keyword>
<sequence>MSGAVRAAVGEALTWGQLGAVRCAALEGAADGWGTASNRADAARDRIDKQLVARLAATQEGEAVDAAVARLRGLSRNFQYVYTECGLVRTTLNSLAGELRAPQRRLREALEDARGLKFAVHGDGSVSYPAAGENILTREKLPGGTAAGSSVSLLLAPPQALTNPNPHAARAQEIADAIARAVGEAREIDARYARALRKLTARDGLHVTDAMWADVSGDATAVRGLADEYLKDAIPVDGSSAERKAWWDGLTQERREEYLAVFPGEIGNLDGIPAEVRDAANRDNLRLLIGRLEGLGGRDGEGRGGEDERVETRLAGLRAIDEQLRAGGNPPMYLLGIGDEGNGRAIVSYGNPDTARNVSAYVPGLGTALDEEFVRNDLKRARDTAIGAQEYDRSSASIVWLGYDAPQLSAADITGNTDVMFADQARVGAVAYNEFMSGISATNENDDPHVTAVGHSYGSLTVGQAAQRPGGVPGADDIILLGSPGTGARSADELGVGREHVFVGAAENDPVTAMPAKIEARGMATGAASGAVVGAALGGPVGAAAGAVGGGAAAYFAQDAQADGREIWYGTDPAHEAFGAQRFRVADGPAPVLGGEGLTPAHSNYFSPKKDPVSADNIAKIVSGKSRGIQVEEWR</sequence>
<evidence type="ECO:0000313" key="1">
    <source>
        <dbReference type="EMBL" id="WSB99290.1"/>
    </source>
</evidence>
<accession>A0ACD4ZLF3</accession>